<dbReference type="AlphaFoldDB" id="A0A2R9SYA9"/>
<evidence type="ECO:0000259" key="1">
    <source>
        <dbReference type="Pfam" id="PF16289"/>
    </source>
</evidence>
<evidence type="ECO:0000313" key="2">
    <source>
        <dbReference type="EMBL" id="EFU42331.1"/>
    </source>
</evidence>
<sequence length="345" mass="40507">MSYLIFLDTNIIFNDFFFKSSDMKKLLKYTRHEPVDLCITKFNYNEIIKKYKDEIRPLVKKVKSTKSELLKLEASEIIDFESLKADKITLKYKEFLDRTIKENSIKVIDYPISKNITETISNKYFNNIKPFDENKISFQDAIIWESIVEYCNINEPDNVAFISSNHKDFANKDLKSIHEDLAADIQDLNYYNSLSVFLESEEDNLKDYFTDNYECDKELLEDELKLYFERNDYLQNTVDDLLMNSEFEGDYFTGWGTDAFIDDYIITLNETTLDIEENAILISFYIEIEVSFNIETVDPSYDRGEPGDGMISEGSSTSILIQGNITYLLDNQEFIDYVELDIEFN</sequence>
<dbReference type="KEGG" id="pvo:PVOR_08625"/>
<dbReference type="InterPro" id="IPR032557">
    <property type="entry name" value="DUF4935"/>
</dbReference>
<dbReference type="EMBL" id="ADHJ01000014">
    <property type="protein sequence ID" value="EFU42331.1"/>
    <property type="molecule type" value="Genomic_DNA"/>
</dbReference>
<evidence type="ECO:0000313" key="3">
    <source>
        <dbReference type="Proteomes" id="UP000003094"/>
    </source>
</evidence>
<name>A0A2R9SYA9_9BACL</name>
<keyword evidence="3" id="KW-1185">Reference proteome</keyword>
<dbReference type="RefSeq" id="WP_006208591.1">
    <property type="nucleotide sequence ID" value="NZ_ADHJ01000014.1"/>
</dbReference>
<feature type="domain" description="DUF4935" evidence="1">
    <location>
        <begin position="5"/>
        <end position="169"/>
    </location>
</feature>
<proteinExistence type="predicted"/>
<reference evidence="2 3" key="1">
    <citation type="journal article" date="2010" name="BMC Genomics">
        <title>Genome sequence of the pattern forming Paenibacillus vortex bacterium reveals potential for thriving in complex environments.</title>
        <authorList>
            <person name="Sirota-Madi A."/>
            <person name="Olender T."/>
            <person name="Helman Y."/>
            <person name="Ingham C."/>
            <person name="Brainis I."/>
            <person name="Roth D."/>
            <person name="Hagi E."/>
            <person name="Brodsky L."/>
            <person name="Leshkowitz D."/>
            <person name="Galatenko V."/>
            <person name="Nikolaev V."/>
            <person name="Mugasimangalam R.C."/>
            <person name="Bransburg-Zabary S."/>
            <person name="Gutnick D.L."/>
            <person name="Lancet D."/>
            <person name="Ben-Jacob E."/>
        </authorList>
    </citation>
    <scope>NUCLEOTIDE SEQUENCE [LARGE SCALE GENOMIC DNA]</scope>
    <source>
        <strain evidence="2 3">V453</strain>
    </source>
</reference>
<organism evidence="2 3">
    <name type="scientific">Paenibacillus vortex V453</name>
    <dbReference type="NCBI Taxonomy" id="715225"/>
    <lineage>
        <taxon>Bacteria</taxon>
        <taxon>Bacillati</taxon>
        <taxon>Bacillota</taxon>
        <taxon>Bacilli</taxon>
        <taxon>Bacillales</taxon>
        <taxon>Paenibacillaceae</taxon>
        <taxon>Paenibacillus</taxon>
    </lineage>
</organism>
<gene>
    <name evidence="2" type="ORF">PVOR_08625</name>
</gene>
<accession>A0A2R9SYA9</accession>
<protein>
    <recommendedName>
        <fullName evidence="1">DUF4935 domain-containing protein</fullName>
    </recommendedName>
</protein>
<dbReference type="Pfam" id="PF16289">
    <property type="entry name" value="PIN_12"/>
    <property type="match status" value="1"/>
</dbReference>
<dbReference type="Proteomes" id="UP000003094">
    <property type="component" value="Unassembled WGS sequence"/>
</dbReference>
<comment type="caution">
    <text evidence="2">The sequence shown here is derived from an EMBL/GenBank/DDBJ whole genome shotgun (WGS) entry which is preliminary data.</text>
</comment>